<protein>
    <recommendedName>
        <fullName evidence="5">ProQ/FinO domain-containing protein</fullName>
    </recommendedName>
</protein>
<name>A0A177NUK2_9GAMM</name>
<proteinExistence type="predicted"/>
<evidence type="ECO:0000256" key="3">
    <source>
        <dbReference type="ARBA" id="ARBA00023186"/>
    </source>
</evidence>
<dbReference type="SMART" id="SM00945">
    <property type="entry name" value="ProQ"/>
    <property type="match status" value="1"/>
</dbReference>
<evidence type="ECO:0000259" key="5">
    <source>
        <dbReference type="SMART" id="SM00945"/>
    </source>
</evidence>
<dbReference type="Proteomes" id="UP000077857">
    <property type="component" value="Unassembled WGS sequence"/>
</dbReference>
<dbReference type="PANTHER" id="PTHR38106">
    <property type="entry name" value="RNA CHAPERONE PROQ"/>
    <property type="match status" value="1"/>
</dbReference>
<organism evidence="6 7">
    <name type="scientific">Methylomonas koyamae</name>
    <dbReference type="NCBI Taxonomy" id="702114"/>
    <lineage>
        <taxon>Bacteria</taxon>
        <taxon>Pseudomonadati</taxon>
        <taxon>Pseudomonadota</taxon>
        <taxon>Gammaproteobacteria</taxon>
        <taxon>Methylococcales</taxon>
        <taxon>Methylococcaceae</taxon>
        <taxon>Methylomonas</taxon>
    </lineage>
</organism>
<evidence type="ECO:0000256" key="2">
    <source>
        <dbReference type="ARBA" id="ARBA00022884"/>
    </source>
</evidence>
<evidence type="ECO:0000256" key="4">
    <source>
        <dbReference type="SAM" id="MobiDB-lite"/>
    </source>
</evidence>
<dbReference type="InterPro" id="IPR016103">
    <property type="entry name" value="ProQ/FinO"/>
</dbReference>
<evidence type="ECO:0000256" key="1">
    <source>
        <dbReference type="ARBA" id="ARBA00022490"/>
    </source>
</evidence>
<evidence type="ECO:0000313" key="7">
    <source>
        <dbReference type="Proteomes" id="UP000077857"/>
    </source>
</evidence>
<dbReference type="AlphaFoldDB" id="A0A177NUK2"/>
<feature type="region of interest" description="Disordered" evidence="4">
    <location>
        <begin position="17"/>
        <end position="38"/>
    </location>
</feature>
<feature type="compositionally biased region" description="Basic residues" evidence="4">
    <location>
        <begin position="133"/>
        <end position="143"/>
    </location>
</feature>
<dbReference type="SUPFAM" id="SSF48657">
    <property type="entry name" value="FinO-like"/>
    <property type="match status" value="1"/>
</dbReference>
<gene>
    <name evidence="6" type="ORF">A1507_04715</name>
</gene>
<comment type="caution">
    <text evidence="6">The sequence shown here is derived from an EMBL/GenBank/DDBJ whole genome shotgun (WGS) entry which is preliminary data.</text>
</comment>
<reference evidence="6 7" key="1">
    <citation type="submission" date="2016-03" db="EMBL/GenBank/DDBJ databases">
        <authorList>
            <person name="Ploux O."/>
        </authorList>
    </citation>
    <scope>NUCLEOTIDE SEQUENCE [LARGE SCALE GENOMIC DNA]</scope>
    <source>
        <strain evidence="6 7">R-45378</strain>
    </source>
</reference>
<feature type="region of interest" description="Disordered" evidence="4">
    <location>
        <begin position="125"/>
        <end position="157"/>
    </location>
</feature>
<dbReference type="GO" id="GO:0033592">
    <property type="term" value="F:RNA strand annealing activity"/>
    <property type="evidence" value="ECO:0007669"/>
    <property type="project" value="InterPro"/>
</dbReference>
<dbReference type="Pfam" id="PF04352">
    <property type="entry name" value="ProQ"/>
    <property type="match status" value="1"/>
</dbReference>
<dbReference type="InterPro" id="IPR023529">
    <property type="entry name" value="ProQ"/>
</dbReference>
<dbReference type="PANTHER" id="PTHR38106:SF1">
    <property type="entry name" value="RNA CHAPERONE PROQ"/>
    <property type="match status" value="1"/>
</dbReference>
<evidence type="ECO:0000313" key="6">
    <source>
        <dbReference type="EMBL" id="OAI20760.1"/>
    </source>
</evidence>
<dbReference type="GO" id="GO:0005829">
    <property type="term" value="C:cytosol"/>
    <property type="evidence" value="ECO:0007669"/>
    <property type="project" value="TreeGrafter"/>
</dbReference>
<dbReference type="RefSeq" id="WP_064039039.1">
    <property type="nucleotide sequence ID" value="NZ_LUUJ01000011.1"/>
</dbReference>
<keyword evidence="3" id="KW-0143">Chaperone</keyword>
<dbReference type="GO" id="GO:0010608">
    <property type="term" value="P:post-transcriptional regulation of gene expression"/>
    <property type="evidence" value="ECO:0007669"/>
    <property type="project" value="InterPro"/>
</dbReference>
<dbReference type="EMBL" id="LUUJ01000011">
    <property type="protein sequence ID" value="OAI20760.1"/>
    <property type="molecule type" value="Genomic_DNA"/>
</dbReference>
<dbReference type="InterPro" id="IPR036442">
    <property type="entry name" value="ProQ/FinO_sf"/>
</dbReference>
<dbReference type="Gene3D" id="1.10.1710.10">
    <property type="entry name" value="ProQ/FinO domain"/>
    <property type="match status" value="1"/>
</dbReference>
<dbReference type="OrthoDB" id="7025208at2"/>
<keyword evidence="2" id="KW-0694">RNA-binding</keyword>
<keyword evidence="1" id="KW-0963">Cytoplasm</keyword>
<accession>A0A177NUK2</accession>
<dbReference type="GO" id="GO:0034057">
    <property type="term" value="F:RNA strand-exchange activity"/>
    <property type="evidence" value="ECO:0007669"/>
    <property type="project" value="InterPro"/>
</dbReference>
<sequence length="157" mass="17435">MGFEQLASLRDQLAQQAAAEKAKKQEKKKQHQAPSADVDPVVQTIGQLQKRFPTIFPKSPNPKVPLKIGIHNDLVELSEQLGIAKEALLEAIKTWCTGNRYWACMVEGAIRVDLNGNEAGRVTKDNAVQAQRLKYRSQKKKPKKTEATPARQPPAAE</sequence>
<feature type="domain" description="ProQ/FinO" evidence="5">
    <location>
        <begin position="36"/>
        <end position="150"/>
    </location>
</feature>